<dbReference type="PANTHER" id="PTHR33490">
    <property type="entry name" value="BLR5614 PROTEIN-RELATED"/>
    <property type="match status" value="1"/>
</dbReference>
<dbReference type="InterPro" id="IPR002931">
    <property type="entry name" value="Transglutaminase-like"/>
</dbReference>
<dbReference type="GeneID" id="64223911"/>
<protein>
    <submittedName>
        <fullName evidence="2">Transglutaminase</fullName>
    </submittedName>
</protein>
<dbReference type="Pfam" id="PF01841">
    <property type="entry name" value="Transglut_core"/>
    <property type="match status" value="1"/>
</dbReference>
<sequence>MTEKYLNNTNIVNFEHKDIQSLIDQRRWKNLDNFNKIGAAYQFVKDEIFFGYNESDDIAASDVLADGYGQCNTKGNLLMALLRGLGIQCRFHGFTIDQQLQKGAIPSYVFWLAPKYIIHSWVEVYFEGRWINLEGFILDEQYLSSLQEKFDQVKDDFCGYGVATKCFSSPDTDWRGENTYIQKEGIHDDFGLYDSPDEFYLEKGTNLSGFKRWIYQRLIRHLINMNVSKLRNRKVLEVQNAQP</sequence>
<keyword evidence="3" id="KW-1185">Reference proteome</keyword>
<dbReference type="PANTHER" id="PTHR33490:SF3">
    <property type="entry name" value="CONSERVED INTEGRAL MEMBRANE PROTEIN"/>
    <property type="match status" value="1"/>
</dbReference>
<dbReference type="InterPro" id="IPR038765">
    <property type="entry name" value="Papain-like_cys_pep_sf"/>
</dbReference>
<organism evidence="2 3">
    <name type="scientific">Pseudoalteromonas ruthenica</name>
    <dbReference type="NCBI Taxonomy" id="151081"/>
    <lineage>
        <taxon>Bacteria</taxon>
        <taxon>Pseudomonadati</taxon>
        <taxon>Pseudomonadota</taxon>
        <taxon>Gammaproteobacteria</taxon>
        <taxon>Alteromonadales</taxon>
        <taxon>Pseudoalteromonadaceae</taxon>
        <taxon>Pseudoalteromonas</taxon>
    </lineage>
</organism>
<dbReference type="PATRIC" id="fig|151081.8.peg.2210"/>
<accession>A0A0F4PNG3</accession>
<dbReference type="Proteomes" id="UP000033664">
    <property type="component" value="Unassembled WGS sequence"/>
</dbReference>
<comment type="caution">
    <text evidence="2">The sequence shown here is derived from an EMBL/GenBank/DDBJ whole genome shotgun (WGS) entry which is preliminary data.</text>
</comment>
<proteinExistence type="predicted"/>
<feature type="domain" description="Transglutaminase-like" evidence="1">
    <location>
        <begin position="32"/>
        <end position="134"/>
    </location>
</feature>
<dbReference type="SUPFAM" id="SSF54001">
    <property type="entry name" value="Cysteine proteinases"/>
    <property type="match status" value="1"/>
</dbReference>
<dbReference type="EMBL" id="JXXZ01000010">
    <property type="protein sequence ID" value="KJY98439.1"/>
    <property type="molecule type" value="Genomic_DNA"/>
</dbReference>
<evidence type="ECO:0000313" key="3">
    <source>
        <dbReference type="Proteomes" id="UP000033664"/>
    </source>
</evidence>
<dbReference type="OrthoDB" id="5438043at2"/>
<evidence type="ECO:0000313" key="2">
    <source>
        <dbReference type="EMBL" id="KJY98439.1"/>
    </source>
</evidence>
<evidence type="ECO:0000259" key="1">
    <source>
        <dbReference type="Pfam" id="PF01841"/>
    </source>
</evidence>
<dbReference type="Gene3D" id="3.10.620.30">
    <property type="match status" value="1"/>
</dbReference>
<reference evidence="2 3" key="1">
    <citation type="journal article" date="2015" name="BMC Genomics">
        <title>Genome mining reveals unlocked bioactive potential of marine Gram-negative bacteria.</title>
        <authorList>
            <person name="Machado H."/>
            <person name="Sonnenschein E.C."/>
            <person name="Melchiorsen J."/>
            <person name="Gram L."/>
        </authorList>
    </citation>
    <scope>NUCLEOTIDE SEQUENCE [LARGE SCALE GENOMIC DNA]</scope>
    <source>
        <strain evidence="2 3">S3137</strain>
    </source>
</reference>
<gene>
    <name evidence="2" type="ORF">TW72_11920</name>
</gene>
<name>A0A0F4PNG3_9GAMM</name>
<dbReference type="AlphaFoldDB" id="A0A0F4PNG3"/>
<dbReference type="RefSeq" id="WP_005245162.1">
    <property type="nucleotide sequence ID" value="NZ_JXXY01000010.1"/>
</dbReference>